<gene>
    <name evidence="4" type="ORF">LBW59_20860</name>
</gene>
<proteinExistence type="predicted"/>
<feature type="compositionally biased region" description="Basic and acidic residues" evidence="1">
    <location>
        <begin position="16"/>
        <end position="25"/>
    </location>
</feature>
<name>A0AAW5ZV16_RALSL</name>
<accession>A0AAW5ZV16</accession>
<keyword evidence="2" id="KW-0812">Transmembrane</keyword>
<sequence length="237" mass="26914">MDSPQRVGDQNTMKTRQPEGEERSRSTRRRNAAIIAVVGIGLACTVFMIPSGRVTEPAVKLVTSFIWPIVILMAIVLYQPQAEDLLAELAIRIRGGSALKFFGFELQTLPEQARRIPSPSTEQKVTLKNITLLHTSFFSEEGTRRYGGDGRAYYQFEVVVMAPDAVMERVERVVYHLEDAWPKELRTKVINDRASRFKMKDLANGTSIVVADVYFRDDDQPLQLNRFIDLRLDGPRI</sequence>
<organism evidence="4 5">
    <name type="scientific">Ralstonia solanacearum</name>
    <name type="common">Pseudomonas solanacearum</name>
    <dbReference type="NCBI Taxonomy" id="305"/>
    <lineage>
        <taxon>Bacteria</taxon>
        <taxon>Pseudomonadati</taxon>
        <taxon>Pseudomonadota</taxon>
        <taxon>Betaproteobacteria</taxon>
        <taxon>Burkholderiales</taxon>
        <taxon>Burkholderiaceae</taxon>
        <taxon>Ralstonia</taxon>
        <taxon>Ralstonia solanacearum species complex</taxon>
    </lineage>
</organism>
<dbReference type="Pfam" id="PF20305">
    <property type="entry name" value="pYEATS"/>
    <property type="match status" value="1"/>
</dbReference>
<feature type="transmembrane region" description="Helical" evidence="2">
    <location>
        <begin position="32"/>
        <end position="52"/>
    </location>
</feature>
<comment type="caution">
    <text evidence="4">The sequence shown here is derived from an EMBL/GenBank/DDBJ whole genome shotgun (WGS) entry which is preliminary data.</text>
</comment>
<dbReference type="AlphaFoldDB" id="A0AAW5ZV16"/>
<keyword evidence="2" id="KW-1133">Transmembrane helix</keyword>
<feature type="region of interest" description="Disordered" evidence="1">
    <location>
        <begin position="1"/>
        <end position="28"/>
    </location>
</feature>
<dbReference type="RefSeq" id="WP_155739141.1">
    <property type="nucleotide sequence ID" value="NZ_JAIVEY010000007.1"/>
</dbReference>
<keyword evidence="2" id="KW-0472">Membrane</keyword>
<dbReference type="EMBL" id="JAIVFG010000044">
    <property type="protein sequence ID" value="MDB0573208.1"/>
    <property type="molecule type" value="Genomic_DNA"/>
</dbReference>
<evidence type="ECO:0000313" key="5">
    <source>
        <dbReference type="Proteomes" id="UP001144050"/>
    </source>
</evidence>
<protein>
    <recommendedName>
        <fullName evidence="3">Prokaryotic YEATS domain-containing protein</fullName>
    </recommendedName>
</protein>
<dbReference type="Proteomes" id="UP001144050">
    <property type="component" value="Unassembled WGS sequence"/>
</dbReference>
<evidence type="ECO:0000313" key="4">
    <source>
        <dbReference type="EMBL" id="MDB0573208.1"/>
    </source>
</evidence>
<evidence type="ECO:0000256" key="1">
    <source>
        <dbReference type="SAM" id="MobiDB-lite"/>
    </source>
</evidence>
<dbReference type="InterPro" id="IPR046888">
    <property type="entry name" value="pYEATS"/>
</dbReference>
<feature type="domain" description="Prokaryotic YEATS" evidence="3">
    <location>
        <begin position="154"/>
        <end position="229"/>
    </location>
</feature>
<evidence type="ECO:0000256" key="2">
    <source>
        <dbReference type="SAM" id="Phobius"/>
    </source>
</evidence>
<feature type="transmembrane region" description="Helical" evidence="2">
    <location>
        <begin position="58"/>
        <end position="78"/>
    </location>
</feature>
<reference evidence="4" key="1">
    <citation type="submission" date="2021-09" db="EMBL/GenBank/DDBJ databases">
        <title>Genomic analysis of Ralstonia spp.</title>
        <authorList>
            <person name="Aburjaile F."/>
            <person name="Ariute J.C."/>
            <person name="Pais A.K.L."/>
            <person name="Albuquerque G.M.R."/>
            <person name="Silva A.M.F."/>
            <person name="Brenig B."/>
            <person name="Azevedo V."/>
            <person name="Matiuzzi M."/>
            <person name="Ramos R."/>
            <person name="Goes-Neto A."/>
            <person name="Soares S."/>
            <person name="Iseppon A.M.B."/>
            <person name="Souza E."/>
            <person name="Gama M."/>
        </authorList>
    </citation>
    <scope>NUCLEOTIDE SEQUENCE</scope>
    <source>
        <strain evidence="4">CCRMRs91</strain>
    </source>
</reference>
<evidence type="ECO:0000259" key="3">
    <source>
        <dbReference type="Pfam" id="PF20305"/>
    </source>
</evidence>